<organism evidence="3 4">
    <name type="scientific">Paenibacillus marchantiophytorum</name>
    <dbReference type="NCBI Taxonomy" id="1619310"/>
    <lineage>
        <taxon>Bacteria</taxon>
        <taxon>Bacillati</taxon>
        <taxon>Bacillota</taxon>
        <taxon>Bacilli</taxon>
        <taxon>Bacillales</taxon>
        <taxon>Paenibacillaceae</taxon>
        <taxon>Paenibacillus</taxon>
    </lineage>
</organism>
<reference evidence="4" key="1">
    <citation type="journal article" date="2019" name="Int. J. Syst. Evol. Microbiol.">
        <title>The Global Catalogue of Microorganisms (GCM) 10K type strain sequencing project: providing services to taxonomists for standard genome sequencing and annotation.</title>
        <authorList>
            <consortium name="The Broad Institute Genomics Platform"/>
            <consortium name="The Broad Institute Genome Sequencing Center for Infectious Disease"/>
            <person name="Wu L."/>
            <person name="Ma J."/>
        </authorList>
    </citation>
    <scope>NUCLEOTIDE SEQUENCE [LARGE SCALE GENOMIC DNA]</scope>
    <source>
        <strain evidence="4">CGMCC 1.15043</strain>
    </source>
</reference>
<accession>A0ABQ2BPU6</accession>
<dbReference type="SUPFAM" id="SSF50370">
    <property type="entry name" value="Ricin B-like lectins"/>
    <property type="match status" value="1"/>
</dbReference>
<proteinExistence type="predicted"/>
<keyword evidence="1" id="KW-0732">Signal</keyword>
<protein>
    <recommendedName>
        <fullName evidence="2">Ricin B lectin domain-containing protein</fullName>
    </recommendedName>
</protein>
<dbReference type="InterPro" id="IPR035992">
    <property type="entry name" value="Ricin_B-like_lectins"/>
</dbReference>
<evidence type="ECO:0000259" key="2">
    <source>
        <dbReference type="Pfam" id="PF14200"/>
    </source>
</evidence>
<dbReference type="Pfam" id="PF14200">
    <property type="entry name" value="RicinB_lectin_2"/>
    <property type="match status" value="2"/>
</dbReference>
<dbReference type="EMBL" id="BMHE01000003">
    <property type="protein sequence ID" value="GGI44785.1"/>
    <property type="molecule type" value="Genomic_DNA"/>
</dbReference>
<feature type="chain" id="PRO_5046297982" description="Ricin B lectin domain-containing protein" evidence="1">
    <location>
        <begin position="32"/>
        <end position="229"/>
    </location>
</feature>
<feature type="domain" description="Ricin B lectin" evidence="2">
    <location>
        <begin position="45"/>
        <end position="122"/>
    </location>
</feature>
<sequence length="229" mass="23939">MAEIRKRKSRLFAAGIAASLLCALVSPLFGAAETANAATAGIISGETYTITAKHSGLAVGVSGVNNTQEGSSVIQGSDASMDEAKWEITNLNGNYYKIINKNSGKALSVNNAAISNNATVVQNTYTSGNVANDEWLLTDAGAGYYGLINRNSGKALNIPGESQKAGTALTQTTIESSDTQKFMIKQVPASTYKFVVAHSGMAMDVEGNSVSERGLFKILITARPVSYGT</sequence>
<dbReference type="InterPro" id="IPR000772">
    <property type="entry name" value="Ricin_B_lectin"/>
</dbReference>
<dbReference type="RefSeq" id="WP_189008146.1">
    <property type="nucleotide sequence ID" value="NZ_BMHE01000003.1"/>
</dbReference>
<dbReference type="Gene3D" id="2.80.10.50">
    <property type="match status" value="2"/>
</dbReference>
<gene>
    <name evidence="3" type="ORF">GCM10008018_08830</name>
</gene>
<dbReference type="Proteomes" id="UP000615455">
    <property type="component" value="Unassembled WGS sequence"/>
</dbReference>
<name>A0ABQ2BPU6_9BACL</name>
<comment type="caution">
    <text evidence="3">The sequence shown here is derived from an EMBL/GenBank/DDBJ whole genome shotgun (WGS) entry which is preliminary data.</text>
</comment>
<dbReference type="PROSITE" id="PS50231">
    <property type="entry name" value="RICIN_B_LECTIN"/>
    <property type="match status" value="1"/>
</dbReference>
<dbReference type="CDD" id="cd00161">
    <property type="entry name" value="beta-trefoil_Ricin-like"/>
    <property type="match status" value="1"/>
</dbReference>
<evidence type="ECO:0000256" key="1">
    <source>
        <dbReference type="SAM" id="SignalP"/>
    </source>
</evidence>
<evidence type="ECO:0000313" key="4">
    <source>
        <dbReference type="Proteomes" id="UP000615455"/>
    </source>
</evidence>
<feature type="domain" description="Ricin B lectin" evidence="2">
    <location>
        <begin position="131"/>
        <end position="210"/>
    </location>
</feature>
<evidence type="ECO:0000313" key="3">
    <source>
        <dbReference type="EMBL" id="GGI44785.1"/>
    </source>
</evidence>
<keyword evidence="4" id="KW-1185">Reference proteome</keyword>
<feature type="signal peptide" evidence="1">
    <location>
        <begin position="1"/>
        <end position="31"/>
    </location>
</feature>